<keyword evidence="3" id="KW-1185">Reference proteome</keyword>
<evidence type="ECO:0000313" key="3">
    <source>
        <dbReference type="Proteomes" id="UP000252174"/>
    </source>
</evidence>
<proteinExistence type="predicted"/>
<feature type="region of interest" description="Disordered" evidence="1">
    <location>
        <begin position="69"/>
        <end position="91"/>
    </location>
</feature>
<evidence type="ECO:0000256" key="1">
    <source>
        <dbReference type="SAM" id="MobiDB-lite"/>
    </source>
</evidence>
<dbReference type="OrthoDB" id="8821355at2"/>
<sequence length="256" mass="27812">MALSDVIRRYRDRAAGCNPVTRTGLQVGLQVTLEKTTGYDACNPCNPVTPKVEDGRVACAKVEAANDPGRVEPMEKPEAVAPPADAAPSDGLRPAEVVHREYLRHTFACRVCAAAGKGCGERCPEGSGLWSAYVQAAGAGGLPWRERYSVTGCSSSATTTTYNPADYRPADAAELARMARRIAHAEALGASTDEAERVADVLHLRDRDADDRRLCLECRHIRADRAGWRCAVFGLIPREWVTVQLQRCDRFTEVAT</sequence>
<dbReference type="Proteomes" id="UP000252174">
    <property type="component" value="Unassembled WGS sequence"/>
</dbReference>
<organism evidence="2 3">
    <name type="scientific">Extensimonas vulgaris</name>
    <dbReference type="NCBI Taxonomy" id="1031594"/>
    <lineage>
        <taxon>Bacteria</taxon>
        <taxon>Pseudomonadati</taxon>
        <taxon>Pseudomonadota</taxon>
        <taxon>Betaproteobacteria</taxon>
        <taxon>Burkholderiales</taxon>
        <taxon>Comamonadaceae</taxon>
        <taxon>Extensimonas</taxon>
    </lineage>
</organism>
<evidence type="ECO:0000313" key="2">
    <source>
        <dbReference type="EMBL" id="RCX11922.1"/>
    </source>
</evidence>
<dbReference type="AlphaFoldDB" id="A0A369ARB7"/>
<protein>
    <submittedName>
        <fullName evidence="2">Uncharacterized protein</fullName>
    </submittedName>
</protein>
<accession>A0A369ARB7</accession>
<dbReference type="RefSeq" id="WP_144686943.1">
    <property type="nucleotide sequence ID" value="NZ_QPJU01000001.1"/>
</dbReference>
<feature type="compositionally biased region" description="Basic and acidic residues" evidence="1">
    <location>
        <begin position="69"/>
        <end position="78"/>
    </location>
</feature>
<name>A0A369ARB7_9BURK</name>
<dbReference type="EMBL" id="QPJU01000001">
    <property type="protein sequence ID" value="RCX11922.1"/>
    <property type="molecule type" value="Genomic_DNA"/>
</dbReference>
<comment type="caution">
    <text evidence="2">The sequence shown here is derived from an EMBL/GenBank/DDBJ whole genome shotgun (WGS) entry which is preliminary data.</text>
</comment>
<reference evidence="2 3" key="1">
    <citation type="submission" date="2018-07" db="EMBL/GenBank/DDBJ databases">
        <title>Genomic Encyclopedia of Type Strains, Phase IV (KMG-IV): sequencing the most valuable type-strain genomes for metagenomic binning, comparative biology and taxonomic classification.</title>
        <authorList>
            <person name="Goeker M."/>
        </authorList>
    </citation>
    <scope>NUCLEOTIDE SEQUENCE [LARGE SCALE GENOMIC DNA]</scope>
    <source>
        <strain evidence="2 3">DSM 100911</strain>
    </source>
</reference>
<gene>
    <name evidence="2" type="ORF">DFR45_101458</name>
</gene>
<feature type="compositionally biased region" description="Low complexity" evidence="1">
    <location>
        <begin position="79"/>
        <end position="88"/>
    </location>
</feature>